<dbReference type="EMBL" id="AP022567">
    <property type="protein sequence ID" value="BBX37850.1"/>
    <property type="molecule type" value="Genomic_DNA"/>
</dbReference>
<dbReference type="InterPro" id="IPR058262">
    <property type="entry name" value="DUF7956"/>
</dbReference>
<evidence type="ECO:0000313" key="1">
    <source>
        <dbReference type="EMBL" id="BBX37850.1"/>
    </source>
</evidence>
<organism evidence="1 2">
    <name type="scientific">Mycolicibacterium mageritense</name>
    <name type="common">Mycobacterium mageritense</name>
    <dbReference type="NCBI Taxonomy" id="53462"/>
    <lineage>
        <taxon>Bacteria</taxon>
        <taxon>Bacillati</taxon>
        <taxon>Actinomycetota</taxon>
        <taxon>Actinomycetes</taxon>
        <taxon>Mycobacteriales</taxon>
        <taxon>Mycobacteriaceae</taxon>
        <taxon>Mycolicibacterium</taxon>
    </lineage>
</organism>
<evidence type="ECO:0000313" key="2">
    <source>
        <dbReference type="Proteomes" id="UP000465622"/>
    </source>
</evidence>
<accession>A0ABM7I4L4</accession>
<proteinExistence type="predicted"/>
<name>A0ABM7I4L4_MYCME</name>
<protein>
    <submittedName>
        <fullName evidence="1">Uncharacterized protein</fullName>
    </submittedName>
</protein>
<dbReference type="Pfam" id="PF25845">
    <property type="entry name" value="DUF7956"/>
    <property type="match status" value="1"/>
</dbReference>
<sequence>MRDALQQLPTYTARVSAIRSILAHHLPLADLVQNNRVTNPIAPVECLAASWGATVTAVPELVVSVHHVEDFAEEVELLRYIAGIEDGSIEVARPRADEFALVQEKLSTVQAVVGNCAVRIRHDGTALRGLVAPAIEIATTGWTAYTDDYVPPPLPPGADAPIWNV</sequence>
<dbReference type="RefSeq" id="WP_036439180.1">
    <property type="nucleotide sequence ID" value="NZ_AP022567.1"/>
</dbReference>
<keyword evidence="2" id="KW-1185">Reference proteome</keyword>
<reference evidence="1 2" key="1">
    <citation type="journal article" date="2019" name="Emerg. Microbes Infect.">
        <title>Comprehensive subspecies identification of 175 nontuberculous mycobacteria species based on 7547 genomic profiles.</title>
        <authorList>
            <person name="Matsumoto Y."/>
            <person name="Kinjo T."/>
            <person name="Motooka D."/>
            <person name="Nabeya D."/>
            <person name="Jung N."/>
            <person name="Uechi K."/>
            <person name="Horii T."/>
            <person name="Iida T."/>
            <person name="Fujita J."/>
            <person name="Nakamura S."/>
        </authorList>
    </citation>
    <scope>NUCLEOTIDE SEQUENCE [LARGE SCALE GENOMIC DNA]</scope>
    <source>
        <strain evidence="1 2">JCM 12375</strain>
    </source>
</reference>
<dbReference type="Proteomes" id="UP000465622">
    <property type="component" value="Chromosome"/>
</dbReference>
<gene>
    <name evidence="1" type="ORF">MMAGJ_71320</name>
</gene>